<comment type="subcellular location">
    <subcellularLocation>
        <location evidence="1">Cell membrane</location>
        <topology evidence="1">Multi-pass membrane protein</topology>
    </subcellularLocation>
</comment>
<keyword evidence="4 7" id="KW-0812">Transmembrane</keyword>
<evidence type="ECO:0000256" key="2">
    <source>
        <dbReference type="ARBA" id="ARBA00007400"/>
    </source>
</evidence>
<evidence type="ECO:0000313" key="9">
    <source>
        <dbReference type="EMBL" id="STT00090.1"/>
    </source>
</evidence>
<evidence type="ECO:0000256" key="4">
    <source>
        <dbReference type="ARBA" id="ARBA00022692"/>
    </source>
</evidence>
<evidence type="ECO:0000256" key="6">
    <source>
        <dbReference type="ARBA" id="ARBA00023136"/>
    </source>
</evidence>
<sequence length="107" mass="12659">MGYRQSAQFRLPRQRAAVFYDLGLPLFWGTQRQPRHFWRIGLCIAFYSALSLLYITLFTHINVELSLKNLLQKPVFYHLWFFFAIAVIYLLSPLLQVKSTSSTMLLR</sequence>
<dbReference type="PANTHER" id="PTHR40074">
    <property type="entry name" value="O-ACETYLTRANSFERASE WECH"/>
    <property type="match status" value="1"/>
</dbReference>
<evidence type="ECO:0000256" key="5">
    <source>
        <dbReference type="ARBA" id="ARBA00022989"/>
    </source>
</evidence>
<feature type="domain" description="Acyltransferase 3" evidence="8">
    <location>
        <begin position="35"/>
        <end position="96"/>
    </location>
</feature>
<dbReference type="GO" id="GO:0016413">
    <property type="term" value="F:O-acetyltransferase activity"/>
    <property type="evidence" value="ECO:0007669"/>
    <property type="project" value="TreeGrafter"/>
</dbReference>
<keyword evidence="6 7" id="KW-0472">Membrane</keyword>
<protein>
    <submittedName>
        <fullName evidence="9">Inner membrane protein YiaH</fullName>
    </submittedName>
</protein>
<proteinExistence type="inferred from homology"/>
<dbReference type="Proteomes" id="UP000255518">
    <property type="component" value="Unassembled WGS sequence"/>
</dbReference>
<evidence type="ECO:0000313" key="10">
    <source>
        <dbReference type="Proteomes" id="UP000255518"/>
    </source>
</evidence>
<comment type="similarity">
    <text evidence="2">Belongs to the acyltransferase 3 family.</text>
</comment>
<dbReference type="GO" id="GO:0009246">
    <property type="term" value="P:enterobacterial common antigen biosynthetic process"/>
    <property type="evidence" value="ECO:0007669"/>
    <property type="project" value="TreeGrafter"/>
</dbReference>
<dbReference type="PANTHER" id="PTHR40074:SF2">
    <property type="entry name" value="O-ACETYLTRANSFERASE WECH"/>
    <property type="match status" value="1"/>
</dbReference>
<keyword evidence="3" id="KW-1003">Cell membrane</keyword>
<dbReference type="AlphaFoldDB" id="A0A377USB3"/>
<evidence type="ECO:0000256" key="3">
    <source>
        <dbReference type="ARBA" id="ARBA00022475"/>
    </source>
</evidence>
<dbReference type="Pfam" id="PF01757">
    <property type="entry name" value="Acyl_transf_3"/>
    <property type="match status" value="1"/>
</dbReference>
<dbReference type="GO" id="GO:0005886">
    <property type="term" value="C:plasma membrane"/>
    <property type="evidence" value="ECO:0007669"/>
    <property type="project" value="UniProtKB-SubCell"/>
</dbReference>
<gene>
    <name evidence="9" type="primary">yiaH_1</name>
    <name evidence="9" type="ORF">NCTC13443_00337</name>
</gene>
<feature type="transmembrane region" description="Helical" evidence="7">
    <location>
        <begin position="77"/>
        <end position="97"/>
    </location>
</feature>
<organism evidence="9 10">
    <name type="scientific">Klebsiella pneumoniae</name>
    <dbReference type="NCBI Taxonomy" id="573"/>
    <lineage>
        <taxon>Bacteria</taxon>
        <taxon>Pseudomonadati</taxon>
        <taxon>Pseudomonadota</taxon>
        <taxon>Gammaproteobacteria</taxon>
        <taxon>Enterobacterales</taxon>
        <taxon>Enterobacteriaceae</taxon>
        <taxon>Klebsiella/Raoultella group</taxon>
        <taxon>Klebsiella</taxon>
        <taxon>Klebsiella pneumoniae complex</taxon>
    </lineage>
</organism>
<name>A0A377USB3_KLEPN</name>
<keyword evidence="5 7" id="KW-1133">Transmembrane helix</keyword>
<reference evidence="9 10" key="1">
    <citation type="submission" date="2018-06" db="EMBL/GenBank/DDBJ databases">
        <authorList>
            <consortium name="Pathogen Informatics"/>
            <person name="Doyle S."/>
        </authorList>
    </citation>
    <scope>NUCLEOTIDE SEQUENCE [LARGE SCALE GENOMIC DNA]</scope>
    <source>
        <strain evidence="9 10">NCTC13443</strain>
    </source>
</reference>
<evidence type="ECO:0000256" key="7">
    <source>
        <dbReference type="SAM" id="Phobius"/>
    </source>
</evidence>
<evidence type="ECO:0000256" key="1">
    <source>
        <dbReference type="ARBA" id="ARBA00004651"/>
    </source>
</evidence>
<accession>A0A377USB3</accession>
<dbReference type="EMBL" id="UGKT01000001">
    <property type="protein sequence ID" value="STT00090.1"/>
    <property type="molecule type" value="Genomic_DNA"/>
</dbReference>
<feature type="transmembrane region" description="Helical" evidence="7">
    <location>
        <begin position="37"/>
        <end position="57"/>
    </location>
</feature>
<evidence type="ECO:0000259" key="8">
    <source>
        <dbReference type="Pfam" id="PF01757"/>
    </source>
</evidence>
<dbReference type="InterPro" id="IPR002656">
    <property type="entry name" value="Acyl_transf_3_dom"/>
</dbReference>